<evidence type="ECO:0000313" key="3">
    <source>
        <dbReference type="EMBL" id="RIA92348.1"/>
    </source>
</evidence>
<feature type="repeat" description="TPR" evidence="1">
    <location>
        <begin position="201"/>
        <end position="234"/>
    </location>
</feature>
<sequence length="755" mass="86593">MKYQFINNQATSERMMQSAVLRLITNNIPRKKTREELISEHEKLEFFGDGVNKYFIHNTCKDKSSLNLQLRISIANLQVGRVPINRFLICRVIARFVKIDALFTLVEDPEGNVERLVLYNWTNYSEKDQSNSFYIDQFFLPVGTQLVIKNLSYQIATDGNTIIHSDNPEDVIVIYRNDDELFNDLKWSTDLKEEVVKSKTVDEFRHCGNEYFALNNYKAAIDEYSGGIKLEPENVTLHSNRAEAYLRLDQFFNALDDTEIALKYEPGHLKAAYRKGKALCGLKRYQEAIITLRDLYQRLSINTNHDIASIEKSTEQLLKHMELLATENEKGQYDFESIIDEYCEKAKIKKDSKGNDVWVNNVGPRLDHADYLIDDIEIGNVKGKGRGWIAKCDIPENTLLMVSKAFKTVYSHEVLGHAIGNTSNKQTESVGSSSCIEELIISVIQKLVAEPYLCRELYQLHDSLDFDKTDKINKKLVNADIIGNIVKYNSFSLANNVIIENTDLSGIGLWILPSYFNHSCVDKNVKLFFLGDLLFIRSLRPISKGEELIISYTGCSSNYEIRSRYLQSVGIDCQCRLCKLDKSESEKTKLRRAQLLNTYKTSIESRISNNGINANPTIIKELEKIIAELRSLRKEHPDLEFDTLEMSRLLSFAYANSANNNKRALSIQKELYDYYKTVYLPTKFYIMLDITITNAALKRMKESMRWFNLAVKAVVEPLIGKVKDDDVALKKKALNLAKKISPDRILAVKRAIDSM</sequence>
<evidence type="ECO:0000256" key="1">
    <source>
        <dbReference type="PROSITE-ProRule" id="PRU00339"/>
    </source>
</evidence>
<evidence type="ECO:0000313" key="4">
    <source>
        <dbReference type="Proteomes" id="UP000265703"/>
    </source>
</evidence>
<comment type="caution">
    <text evidence="3">The sequence shown here is derived from an EMBL/GenBank/DDBJ whole genome shotgun (WGS) entry which is preliminary data.</text>
</comment>
<dbReference type="STRING" id="658196.A0A397T200"/>
<dbReference type="SUPFAM" id="SSF48452">
    <property type="entry name" value="TPR-like"/>
    <property type="match status" value="1"/>
</dbReference>
<dbReference type="InterPro" id="IPR011990">
    <property type="entry name" value="TPR-like_helical_dom_sf"/>
</dbReference>
<dbReference type="AlphaFoldDB" id="A0A397T200"/>
<dbReference type="PROSITE" id="PS50280">
    <property type="entry name" value="SET"/>
    <property type="match status" value="1"/>
</dbReference>
<dbReference type="OrthoDB" id="433738at2759"/>
<dbReference type="Pfam" id="PF00856">
    <property type="entry name" value="SET"/>
    <property type="match status" value="1"/>
</dbReference>
<dbReference type="CDD" id="cd20071">
    <property type="entry name" value="SET_SMYD"/>
    <property type="match status" value="1"/>
</dbReference>
<dbReference type="InterPro" id="IPR019734">
    <property type="entry name" value="TPR_rpt"/>
</dbReference>
<dbReference type="Gene3D" id="2.170.270.10">
    <property type="entry name" value="SET domain"/>
    <property type="match status" value="1"/>
</dbReference>
<dbReference type="InterPro" id="IPR001214">
    <property type="entry name" value="SET_dom"/>
</dbReference>
<gene>
    <name evidence="3" type="ORF">C1645_765374</name>
</gene>
<dbReference type="Proteomes" id="UP000265703">
    <property type="component" value="Unassembled WGS sequence"/>
</dbReference>
<dbReference type="EMBL" id="QKYT01000129">
    <property type="protein sequence ID" value="RIA92348.1"/>
    <property type="molecule type" value="Genomic_DNA"/>
</dbReference>
<name>A0A397T200_9GLOM</name>
<evidence type="ECO:0000259" key="2">
    <source>
        <dbReference type="PROSITE" id="PS50280"/>
    </source>
</evidence>
<reference evidence="3 4" key="1">
    <citation type="submission" date="2018-06" db="EMBL/GenBank/DDBJ databases">
        <title>Comparative genomics reveals the genomic features of Rhizophagus irregularis, R. cerebriforme, R. diaphanum and Gigaspora rosea, and their symbiotic lifestyle signature.</title>
        <authorList>
            <person name="Morin E."/>
            <person name="San Clemente H."/>
            <person name="Chen E.C.H."/>
            <person name="De La Providencia I."/>
            <person name="Hainaut M."/>
            <person name="Kuo A."/>
            <person name="Kohler A."/>
            <person name="Murat C."/>
            <person name="Tang N."/>
            <person name="Roy S."/>
            <person name="Loubradou J."/>
            <person name="Henrissat B."/>
            <person name="Grigoriev I.V."/>
            <person name="Corradi N."/>
            <person name="Roux C."/>
            <person name="Martin F.M."/>
        </authorList>
    </citation>
    <scope>NUCLEOTIDE SEQUENCE [LARGE SCALE GENOMIC DNA]</scope>
    <source>
        <strain evidence="3 4">DAOM 227022</strain>
    </source>
</reference>
<accession>A0A397T200</accession>
<dbReference type="SMART" id="SM00317">
    <property type="entry name" value="SET"/>
    <property type="match status" value="1"/>
</dbReference>
<dbReference type="Gene3D" id="1.25.40.10">
    <property type="entry name" value="Tetratricopeptide repeat domain"/>
    <property type="match status" value="1"/>
</dbReference>
<dbReference type="PANTHER" id="PTHR47643:SF2">
    <property type="entry name" value="TPR DOMAIN PROTEIN (AFU_ORTHOLOGUE AFUA_5G12710)"/>
    <property type="match status" value="1"/>
</dbReference>
<dbReference type="SMART" id="SM00028">
    <property type="entry name" value="TPR"/>
    <property type="match status" value="3"/>
</dbReference>
<dbReference type="PROSITE" id="PS50005">
    <property type="entry name" value="TPR"/>
    <property type="match status" value="1"/>
</dbReference>
<dbReference type="PANTHER" id="PTHR47643">
    <property type="entry name" value="TPR DOMAIN PROTEIN (AFU_ORTHOLOGUE AFUA_5G12710)"/>
    <property type="match status" value="1"/>
</dbReference>
<keyword evidence="4" id="KW-1185">Reference proteome</keyword>
<dbReference type="SUPFAM" id="SSF82199">
    <property type="entry name" value="SET domain"/>
    <property type="match status" value="1"/>
</dbReference>
<proteinExistence type="predicted"/>
<dbReference type="InterPro" id="IPR053209">
    <property type="entry name" value="Gramillin-biosynth_MTr"/>
</dbReference>
<organism evidence="3 4">
    <name type="scientific">Glomus cerebriforme</name>
    <dbReference type="NCBI Taxonomy" id="658196"/>
    <lineage>
        <taxon>Eukaryota</taxon>
        <taxon>Fungi</taxon>
        <taxon>Fungi incertae sedis</taxon>
        <taxon>Mucoromycota</taxon>
        <taxon>Glomeromycotina</taxon>
        <taxon>Glomeromycetes</taxon>
        <taxon>Glomerales</taxon>
        <taxon>Glomeraceae</taxon>
        <taxon>Glomus</taxon>
    </lineage>
</organism>
<dbReference type="Pfam" id="PF13414">
    <property type="entry name" value="TPR_11"/>
    <property type="match status" value="1"/>
</dbReference>
<feature type="domain" description="SET" evidence="2">
    <location>
        <begin position="374"/>
        <end position="553"/>
    </location>
</feature>
<keyword evidence="1" id="KW-0802">TPR repeat</keyword>
<dbReference type="InterPro" id="IPR046341">
    <property type="entry name" value="SET_dom_sf"/>
</dbReference>
<protein>
    <recommendedName>
        <fullName evidence="2">SET domain-containing protein</fullName>
    </recommendedName>
</protein>